<organism evidence="2 3">
    <name type="scientific">Plakobranchus ocellatus</name>
    <dbReference type="NCBI Taxonomy" id="259542"/>
    <lineage>
        <taxon>Eukaryota</taxon>
        <taxon>Metazoa</taxon>
        <taxon>Spiralia</taxon>
        <taxon>Lophotrochozoa</taxon>
        <taxon>Mollusca</taxon>
        <taxon>Gastropoda</taxon>
        <taxon>Heterobranchia</taxon>
        <taxon>Euthyneura</taxon>
        <taxon>Panpulmonata</taxon>
        <taxon>Sacoglossa</taxon>
        <taxon>Placobranchoidea</taxon>
        <taxon>Plakobranchidae</taxon>
        <taxon>Plakobranchus</taxon>
    </lineage>
</organism>
<accession>A0AAV4DFP8</accession>
<protein>
    <submittedName>
        <fullName evidence="2">Uncharacterized protein</fullName>
    </submittedName>
</protein>
<comment type="caution">
    <text evidence="2">The sequence shown here is derived from an EMBL/GenBank/DDBJ whole genome shotgun (WGS) entry which is preliminary data.</text>
</comment>
<dbReference type="EMBL" id="BLXT01007821">
    <property type="protein sequence ID" value="GFO42925.1"/>
    <property type="molecule type" value="Genomic_DNA"/>
</dbReference>
<evidence type="ECO:0000256" key="1">
    <source>
        <dbReference type="SAM" id="Phobius"/>
    </source>
</evidence>
<evidence type="ECO:0000313" key="2">
    <source>
        <dbReference type="EMBL" id="GFO42925.1"/>
    </source>
</evidence>
<proteinExistence type="predicted"/>
<name>A0AAV4DFP8_9GAST</name>
<reference evidence="2 3" key="1">
    <citation type="journal article" date="2021" name="Elife">
        <title>Chloroplast acquisition without the gene transfer in kleptoplastic sea slugs, Plakobranchus ocellatus.</title>
        <authorList>
            <person name="Maeda T."/>
            <person name="Takahashi S."/>
            <person name="Yoshida T."/>
            <person name="Shimamura S."/>
            <person name="Takaki Y."/>
            <person name="Nagai Y."/>
            <person name="Toyoda A."/>
            <person name="Suzuki Y."/>
            <person name="Arimoto A."/>
            <person name="Ishii H."/>
            <person name="Satoh N."/>
            <person name="Nishiyama T."/>
            <person name="Hasebe M."/>
            <person name="Maruyama T."/>
            <person name="Minagawa J."/>
            <person name="Obokata J."/>
            <person name="Shigenobu S."/>
        </authorList>
    </citation>
    <scope>NUCLEOTIDE SEQUENCE [LARGE SCALE GENOMIC DNA]</scope>
</reference>
<dbReference type="AlphaFoldDB" id="A0AAV4DFP8"/>
<evidence type="ECO:0000313" key="3">
    <source>
        <dbReference type="Proteomes" id="UP000735302"/>
    </source>
</evidence>
<keyword evidence="1" id="KW-0812">Transmembrane</keyword>
<keyword evidence="1" id="KW-0472">Membrane</keyword>
<dbReference type="Proteomes" id="UP000735302">
    <property type="component" value="Unassembled WGS sequence"/>
</dbReference>
<keyword evidence="3" id="KW-1185">Reference proteome</keyword>
<sequence>MIKACRTRHILLYLSSSWTDPKPDARVPDRAGSIFRVALACLCSCIPVAIYIGLIDSGTSRGTPYSFHALPRSLINLGNVWHSYDRWHLQTDGSYRGNTVLNLDLLTNRHCLLRS</sequence>
<gene>
    <name evidence="2" type="ORF">PoB_006943000</name>
</gene>
<keyword evidence="1" id="KW-1133">Transmembrane helix</keyword>
<feature type="transmembrane region" description="Helical" evidence="1">
    <location>
        <begin position="34"/>
        <end position="54"/>
    </location>
</feature>